<reference evidence="1 2" key="1">
    <citation type="submission" date="2023-03" db="EMBL/GenBank/DDBJ databases">
        <title>Bacillus Genome Sequencing.</title>
        <authorList>
            <person name="Dunlap C."/>
        </authorList>
    </citation>
    <scope>NUCLEOTIDE SEQUENCE [LARGE SCALE GENOMIC DNA]</scope>
    <source>
        <strain evidence="1 2">B-14544</strain>
    </source>
</reference>
<keyword evidence="2" id="KW-1185">Reference proteome</keyword>
<dbReference type="Proteomes" id="UP001330749">
    <property type="component" value="Unassembled WGS sequence"/>
</dbReference>
<sequence length="40" mass="4598">MSFIKPMKAKLIIKAKQMVFMKPMKTKTQHPNEANGLHEA</sequence>
<name>A0ABU6N7M1_9BACI</name>
<accession>A0ABU6N7M1</accession>
<dbReference type="RefSeq" id="WP_327966939.1">
    <property type="nucleotide sequence ID" value="NZ_JARMQG010000065.1"/>
</dbReference>
<proteinExistence type="predicted"/>
<comment type="caution">
    <text evidence="1">The sequence shown here is derived from an EMBL/GenBank/DDBJ whole genome shotgun (WGS) entry which is preliminary data.</text>
</comment>
<protein>
    <submittedName>
        <fullName evidence="1">Uncharacterized protein</fullName>
    </submittedName>
</protein>
<evidence type="ECO:0000313" key="2">
    <source>
        <dbReference type="Proteomes" id="UP001330749"/>
    </source>
</evidence>
<evidence type="ECO:0000313" key="1">
    <source>
        <dbReference type="EMBL" id="MED3562028.1"/>
    </source>
</evidence>
<gene>
    <name evidence="1" type="ORF">P4447_05840</name>
</gene>
<organism evidence="1 2">
    <name type="scientific">Bacillus xiapuensis</name>
    <dbReference type="NCBI Taxonomy" id="2014075"/>
    <lineage>
        <taxon>Bacteria</taxon>
        <taxon>Bacillati</taxon>
        <taxon>Bacillota</taxon>
        <taxon>Bacilli</taxon>
        <taxon>Bacillales</taxon>
        <taxon>Bacillaceae</taxon>
        <taxon>Bacillus</taxon>
    </lineage>
</organism>
<dbReference type="EMBL" id="JARMQG010000065">
    <property type="protein sequence ID" value="MED3562028.1"/>
    <property type="molecule type" value="Genomic_DNA"/>
</dbReference>